<proteinExistence type="predicted"/>
<dbReference type="EMBL" id="FJOG01000016">
    <property type="protein sequence ID" value="CZR60501.1"/>
    <property type="molecule type" value="Genomic_DNA"/>
</dbReference>
<evidence type="ECO:0000313" key="2">
    <source>
        <dbReference type="Proteomes" id="UP000184330"/>
    </source>
</evidence>
<organism evidence="1 2">
    <name type="scientific">Phialocephala subalpina</name>
    <dbReference type="NCBI Taxonomy" id="576137"/>
    <lineage>
        <taxon>Eukaryota</taxon>
        <taxon>Fungi</taxon>
        <taxon>Dikarya</taxon>
        <taxon>Ascomycota</taxon>
        <taxon>Pezizomycotina</taxon>
        <taxon>Leotiomycetes</taxon>
        <taxon>Helotiales</taxon>
        <taxon>Mollisiaceae</taxon>
        <taxon>Phialocephala</taxon>
        <taxon>Phialocephala fortinii species complex</taxon>
    </lineage>
</organism>
<sequence length="122" mass="13726">MERDPSFKAQIRNPGVEEALSTVSDDEEMILTLGRGWGSTVWQSDILQNDLQLRMARRIGGTGVVLARTRSAQSVELRASCHRRLEKGFDWSREHDHGDELKQSVSDCLSKRTVKCDGVIDV</sequence>
<keyword evidence="2" id="KW-1185">Reference proteome</keyword>
<reference evidence="1 2" key="1">
    <citation type="submission" date="2016-03" db="EMBL/GenBank/DDBJ databases">
        <authorList>
            <person name="Ploux O."/>
        </authorList>
    </citation>
    <scope>NUCLEOTIDE SEQUENCE [LARGE SCALE GENOMIC DNA]</scope>
    <source>
        <strain evidence="1 2">UAMH 11012</strain>
    </source>
</reference>
<dbReference type="AlphaFoldDB" id="A0A1L7X657"/>
<protein>
    <submittedName>
        <fullName evidence="1">Uncharacterized protein</fullName>
    </submittedName>
</protein>
<gene>
    <name evidence="1" type="ORF">PAC_10397</name>
</gene>
<dbReference type="Proteomes" id="UP000184330">
    <property type="component" value="Unassembled WGS sequence"/>
</dbReference>
<name>A0A1L7X657_9HELO</name>
<evidence type="ECO:0000313" key="1">
    <source>
        <dbReference type="EMBL" id="CZR60501.1"/>
    </source>
</evidence>
<accession>A0A1L7X657</accession>